<evidence type="ECO:0000313" key="2">
    <source>
        <dbReference type="Proteomes" id="UP000622890"/>
    </source>
</evidence>
<dbReference type="Proteomes" id="UP000622890">
    <property type="component" value="Unassembled WGS sequence"/>
</dbReference>
<keyword evidence="2" id="KW-1185">Reference proteome</keyword>
<comment type="caution">
    <text evidence="1">The sequence shown here is derived from an EMBL/GenBank/DDBJ whole genome shotgun (WGS) entry which is preliminary data.</text>
</comment>
<dbReference type="AlphaFoldDB" id="A0A934W2C8"/>
<proteinExistence type="predicted"/>
<dbReference type="EMBL" id="JAEPBG010000006">
    <property type="protein sequence ID" value="MBK4736181.1"/>
    <property type="molecule type" value="Genomic_DNA"/>
</dbReference>
<organism evidence="1 2">
    <name type="scientific">Noviherbaspirillum pedocola</name>
    <dbReference type="NCBI Taxonomy" id="2801341"/>
    <lineage>
        <taxon>Bacteria</taxon>
        <taxon>Pseudomonadati</taxon>
        <taxon>Pseudomonadota</taxon>
        <taxon>Betaproteobacteria</taxon>
        <taxon>Burkholderiales</taxon>
        <taxon>Oxalobacteraceae</taxon>
        <taxon>Noviherbaspirillum</taxon>
    </lineage>
</organism>
<dbReference type="Pfam" id="PF07799">
    <property type="entry name" value="DUF1643"/>
    <property type="match status" value="1"/>
</dbReference>
<accession>A0A934W2C8</accession>
<reference evidence="1" key="1">
    <citation type="submission" date="2021-01" db="EMBL/GenBank/DDBJ databases">
        <title>Genome sequence of strain Noviherbaspirillum sp. DKR-6.</title>
        <authorList>
            <person name="Chaudhary D.K."/>
        </authorList>
    </citation>
    <scope>NUCLEOTIDE SEQUENCE</scope>
    <source>
        <strain evidence="1">DKR-6</strain>
    </source>
</reference>
<protein>
    <submittedName>
        <fullName evidence="1">DUF1643 domain-containing protein</fullName>
    </submittedName>
</protein>
<dbReference type="RefSeq" id="WP_200593366.1">
    <property type="nucleotide sequence ID" value="NZ_JAEPBG010000006.1"/>
</dbReference>
<name>A0A934W2C8_9BURK</name>
<gene>
    <name evidence="1" type="ORF">JJB74_16280</name>
</gene>
<sequence>MPQFFFDTRTLPLLPDTVGVRVSDCGRYRYLLWRIWDAQRPKVTFIALAPEGADDTRDDASVRKFQQLAQQAGYGGFYVVCLFACRAAARTGDERSSTDNDVAILAAARSAAVVVRSWGEEAVEGGRDAAVLALLREAGIISHALDHDSRRKPVAMPHAGAYADASAPI</sequence>
<dbReference type="InterPro" id="IPR012441">
    <property type="entry name" value="DUF1643"/>
</dbReference>
<evidence type="ECO:0000313" key="1">
    <source>
        <dbReference type="EMBL" id="MBK4736181.1"/>
    </source>
</evidence>